<reference evidence="1 2" key="1">
    <citation type="submission" date="2020-04" db="EMBL/GenBank/DDBJ databases">
        <title>Massilia sp. RP-1-19 isolated from soil.</title>
        <authorList>
            <person name="Dahal R.H."/>
        </authorList>
    </citation>
    <scope>NUCLEOTIDE SEQUENCE [LARGE SCALE GENOMIC DNA]</scope>
    <source>
        <strain evidence="1 2">RP-1-19</strain>
    </source>
</reference>
<dbReference type="EMBL" id="JABBGG010000011">
    <property type="protein sequence ID" value="NML62850.1"/>
    <property type="molecule type" value="Genomic_DNA"/>
</dbReference>
<comment type="caution">
    <text evidence="1">The sequence shown here is derived from an EMBL/GenBank/DDBJ whole genome shotgun (WGS) entry which is preliminary data.</text>
</comment>
<dbReference type="InterPro" id="IPR019734">
    <property type="entry name" value="TPR_rpt"/>
</dbReference>
<dbReference type="AlphaFoldDB" id="A0A848HRU8"/>
<evidence type="ECO:0000313" key="2">
    <source>
        <dbReference type="Proteomes" id="UP000583752"/>
    </source>
</evidence>
<keyword evidence="2" id="KW-1185">Reference proteome</keyword>
<evidence type="ECO:0000313" key="1">
    <source>
        <dbReference type="EMBL" id="NML62850.1"/>
    </source>
</evidence>
<gene>
    <name evidence="1" type="ORF">HHL21_17555</name>
</gene>
<dbReference type="Gene3D" id="1.25.40.10">
    <property type="entry name" value="Tetratricopeptide repeat domain"/>
    <property type="match status" value="1"/>
</dbReference>
<dbReference type="InterPro" id="IPR011990">
    <property type="entry name" value="TPR-like_helical_dom_sf"/>
</dbReference>
<dbReference type="RefSeq" id="WP_169468265.1">
    <property type="nucleotide sequence ID" value="NZ_JABBGG010000011.1"/>
</dbReference>
<dbReference type="SUPFAM" id="SSF48452">
    <property type="entry name" value="TPR-like"/>
    <property type="match status" value="1"/>
</dbReference>
<dbReference type="PANTHER" id="PTHR45588:SF1">
    <property type="entry name" value="WW DOMAIN-CONTAINING PROTEIN"/>
    <property type="match status" value="1"/>
</dbReference>
<dbReference type="PANTHER" id="PTHR45588">
    <property type="entry name" value="TPR DOMAIN-CONTAINING PROTEIN"/>
    <property type="match status" value="1"/>
</dbReference>
<protein>
    <recommendedName>
        <fullName evidence="3">Tetratricopeptide repeat protein</fullName>
    </recommendedName>
</protein>
<dbReference type="SMART" id="SM00028">
    <property type="entry name" value="TPR"/>
    <property type="match status" value="2"/>
</dbReference>
<sequence length="556" mass="59367">MTALSLSVIGACTILPLTVDTRATAPMLDGFGEATLAPSHGSDAARRLFAQGMAQAYAFNRPEAIRAFKAALAQDPECGMCAWGVAVQMGPNINNPKRGDLTEAAKYADYALKHSKGVSERDLALIESLAVRYGRSAGRPLALPYAEVCRSPSGSSEPADPLDVAYAGYMQQLAARYPADPDVLTHYAEAEMVATSGDWWDDKTGKPLGRIGEVANMVEAGLAKYPRHVGLNHYMIHVVDAVPVAARAVASAERLGALAPKSPHLLHMPSHTYAHVGRYADATRVNQLAVAADETMFAELKKQNFSVSMDWRGHNSHFQWYASLMEGRGDLALETARGAAGRSKGDHEYGEYVRSLPVLTLLHLQRWDALVKEPVPTGGKGLATVLGEMSRGIALARTGQHADARAALEKLKPKAKMLAAKSTGKDYMAKMIRAFVASSEAQLGAEIALAEQRTDDALALQAKAMEAAALIDSAEPPMLANGPRQRLGGMQLKAKRFAAAEQTFREGLALHPGNGWALNGLEKALAGQGKTADGQGVLRDLAKSWALADSQVRSAQ</sequence>
<name>A0A848HRU8_9BURK</name>
<organism evidence="1 2">
    <name type="scientific">Massilia polaris</name>
    <dbReference type="NCBI Taxonomy" id="2728846"/>
    <lineage>
        <taxon>Bacteria</taxon>
        <taxon>Pseudomonadati</taxon>
        <taxon>Pseudomonadota</taxon>
        <taxon>Betaproteobacteria</taxon>
        <taxon>Burkholderiales</taxon>
        <taxon>Oxalobacteraceae</taxon>
        <taxon>Telluria group</taxon>
        <taxon>Massilia</taxon>
    </lineage>
</organism>
<accession>A0A848HRU8</accession>
<evidence type="ECO:0008006" key="3">
    <source>
        <dbReference type="Google" id="ProtNLM"/>
    </source>
</evidence>
<proteinExistence type="predicted"/>
<dbReference type="Proteomes" id="UP000583752">
    <property type="component" value="Unassembled WGS sequence"/>
</dbReference>